<dbReference type="Proteomes" id="UP000824120">
    <property type="component" value="Chromosome 5"/>
</dbReference>
<gene>
    <name evidence="1" type="ORF">H5410_025223</name>
</gene>
<organism evidence="1 2">
    <name type="scientific">Solanum commersonii</name>
    <name type="common">Commerson's wild potato</name>
    <name type="synonym">Commerson's nightshade</name>
    <dbReference type="NCBI Taxonomy" id="4109"/>
    <lineage>
        <taxon>Eukaryota</taxon>
        <taxon>Viridiplantae</taxon>
        <taxon>Streptophyta</taxon>
        <taxon>Embryophyta</taxon>
        <taxon>Tracheophyta</taxon>
        <taxon>Spermatophyta</taxon>
        <taxon>Magnoliopsida</taxon>
        <taxon>eudicotyledons</taxon>
        <taxon>Gunneridae</taxon>
        <taxon>Pentapetalae</taxon>
        <taxon>asterids</taxon>
        <taxon>lamiids</taxon>
        <taxon>Solanales</taxon>
        <taxon>Solanaceae</taxon>
        <taxon>Solanoideae</taxon>
        <taxon>Solaneae</taxon>
        <taxon>Solanum</taxon>
    </lineage>
</organism>
<sequence>MKHIAFHVISVGISDYDGQKNSHRQTSIHPHSRCASLHYQMGKNNGNVTKFRVGDGAGVTSTESWTVGGAGGLGTVGAAGAGAGANSGAATGDTTAGGGVTGVGADTGGALGGDTGGGTGADDGGGTAGGEATGVGGDNTDWWNWWWGCWSRDGATLSGGTIGGGAEVAGGCDGATGVVEGGGVAATGVVVGGGVMVDVDGDAAGACALAITSQMQKLER</sequence>
<comment type="caution">
    <text evidence="1">The sequence shown here is derived from an EMBL/GenBank/DDBJ whole genome shotgun (WGS) entry which is preliminary data.</text>
</comment>
<dbReference type="EMBL" id="JACXVP010000005">
    <property type="protein sequence ID" value="KAG5603731.1"/>
    <property type="molecule type" value="Genomic_DNA"/>
</dbReference>
<keyword evidence="2" id="KW-1185">Reference proteome</keyword>
<name>A0A9J5YSJ1_SOLCO</name>
<accession>A0A9J5YSJ1</accession>
<evidence type="ECO:0000313" key="2">
    <source>
        <dbReference type="Proteomes" id="UP000824120"/>
    </source>
</evidence>
<reference evidence="1 2" key="1">
    <citation type="submission" date="2020-09" db="EMBL/GenBank/DDBJ databases">
        <title>De no assembly of potato wild relative species, Solanum commersonii.</title>
        <authorList>
            <person name="Cho K."/>
        </authorList>
    </citation>
    <scope>NUCLEOTIDE SEQUENCE [LARGE SCALE GENOMIC DNA]</scope>
    <source>
        <strain evidence="1">LZ3.2</strain>
        <tissue evidence="1">Leaf</tissue>
    </source>
</reference>
<dbReference type="AlphaFoldDB" id="A0A9J5YSJ1"/>
<proteinExistence type="predicted"/>
<evidence type="ECO:0000313" key="1">
    <source>
        <dbReference type="EMBL" id="KAG5603731.1"/>
    </source>
</evidence>
<protein>
    <submittedName>
        <fullName evidence="1">Uncharacterized protein</fullName>
    </submittedName>
</protein>